<dbReference type="EMBL" id="CALTRL010005490">
    <property type="protein sequence ID" value="CAH7684560.1"/>
    <property type="molecule type" value="Genomic_DNA"/>
</dbReference>
<evidence type="ECO:0000256" key="3">
    <source>
        <dbReference type="ARBA" id="ARBA00023136"/>
    </source>
</evidence>
<keyword evidence="2" id="KW-1133">Transmembrane helix</keyword>
<dbReference type="Proteomes" id="UP001153365">
    <property type="component" value="Unassembled WGS sequence"/>
</dbReference>
<dbReference type="EMBL" id="CALTRL010005281">
    <property type="protein sequence ID" value="CAH7684259.1"/>
    <property type="molecule type" value="Genomic_DNA"/>
</dbReference>
<organism evidence="6 7">
    <name type="scientific">Phakopsora pachyrhizi</name>
    <name type="common">Asian soybean rust disease fungus</name>
    <dbReference type="NCBI Taxonomy" id="170000"/>
    <lineage>
        <taxon>Eukaryota</taxon>
        <taxon>Fungi</taxon>
        <taxon>Dikarya</taxon>
        <taxon>Basidiomycota</taxon>
        <taxon>Pucciniomycotina</taxon>
        <taxon>Pucciniomycetes</taxon>
        <taxon>Pucciniales</taxon>
        <taxon>Phakopsoraceae</taxon>
        <taxon>Phakopsora</taxon>
    </lineage>
</organism>
<dbReference type="PROSITE" id="PS50929">
    <property type="entry name" value="ABC_TM1F"/>
    <property type="match status" value="1"/>
</dbReference>
<evidence type="ECO:0000313" key="6">
    <source>
        <dbReference type="EMBL" id="CAH7684560.1"/>
    </source>
</evidence>
<dbReference type="GO" id="GO:0005524">
    <property type="term" value="F:ATP binding"/>
    <property type="evidence" value="ECO:0007669"/>
    <property type="project" value="InterPro"/>
</dbReference>
<accession>A0AAV0BDU9</accession>
<reference evidence="6" key="1">
    <citation type="submission" date="2022-06" db="EMBL/GenBank/DDBJ databases">
        <authorList>
            <consortium name="SYNGENTA / RWTH Aachen University"/>
        </authorList>
    </citation>
    <scope>NUCLEOTIDE SEQUENCE</scope>
</reference>
<dbReference type="SUPFAM" id="SSF90123">
    <property type="entry name" value="ABC transporter transmembrane region"/>
    <property type="match status" value="1"/>
</dbReference>
<keyword evidence="1" id="KW-0812">Transmembrane</keyword>
<keyword evidence="3" id="KW-0472">Membrane</keyword>
<evidence type="ECO:0000259" key="4">
    <source>
        <dbReference type="PROSITE" id="PS50929"/>
    </source>
</evidence>
<comment type="caution">
    <text evidence="6">The sequence shown here is derived from an EMBL/GenBank/DDBJ whole genome shotgun (WGS) entry which is preliminary data.</text>
</comment>
<dbReference type="AlphaFoldDB" id="A0AAV0BDU9"/>
<dbReference type="InterPro" id="IPR036640">
    <property type="entry name" value="ABC1_TM_sf"/>
</dbReference>
<evidence type="ECO:0000313" key="5">
    <source>
        <dbReference type="EMBL" id="CAH7684259.1"/>
    </source>
</evidence>
<proteinExistence type="predicted"/>
<sequence>MHIAGQRIIRRLRISNFGAILRADMSWHNLRSSAPSGTPTSDHGGTGNLVYRLENNCSIAGDLITRDLADGSRAVITTISGALGQMVDNAKAIHTFNSVPIEIKTFGQREKRAKRDLLRAERDSIKPSYYYGEKELEDKALKRVVTRPKLKQKGLRGLPVFEPTSVPISSSIRANITEVTDDILTKQDRTIRNFQDHFTKGVVGYITKPGKGESQDRCKGSDSCKC</sequence>
<keyword evidence="7" id="KW-1185">Reference proteome</keyword>
<evidence type="ECO:0000256" key="2">
    <source>
        <dbReference type="ARBA" id="ARBA00022989"/>
    </source>
</evidence>
<gene>
    <name evidence="5" type="ORF">PPACK8108_LOCUS18332</name>
    <name evidence="6" type="ORF">PPACK8108_LOCUS18800</name>
</gene>
<dbReference type="GO" id="GO:0016020">
    <property type="term" value="C:membrane"/>
    <property type="evidence" value="ECO:0007669"/>
    <property type="project" value="InterPro"/>
</dbReference>
<evidence type="ECO:0000313" key="7">
    <source>
        <dbReference type="Proteomes" id="UP001153365"/>
    </source>
</evidence>
<dbReference type="Gene3D" id="1.20.1560.10">
    <property type="entry name" value="ABC transporter type 1, transmembrane domain"/>
    <property type="match status" value="1"/>
</dbReference>
<protein>
    <recommendedName>
        <fullName evidence="4">ABC transmembrane type-1 domain-containing protein</fullName>
    </recommendedName>
</protein>
<evidence type="ECO:0000256" key="1">
    <source>
        <dbReference type="ARBA" id="ARBA00022692"/>
    </source>
</evidence>
<name>A0AAV0BDU9_PHAPC</name>
<dbReference type="GO" id="GO:0140359">
    <property type="term" value="F:ABC-type transporter activity"/>
    <property type="evidence" value="ECO:0007669"/>
    <property type="project" value="InterPro"/>
</dbReference>
<feature type="domain" description="ABC transmembrane type-1" evidence="4">
    <location>
        <begin position="1"/>
        <end position="81"/>
    </location>
</feature>
<dbReference type="InterPro" id="IPR011527">
    <property type="entry name" value="ABC1_TM_dom"/>
</dbReference>